<evidence type="ECO:0000256" key="4">
    <source>
        <dbReference type="SAM" id="Phobius"/>
    </source>
</evidence>
<protein>
    <submittedName>
        <fullName evidence="7">Ep1-like glycoprotein 2</fullName>
    </submittedName>
</protein>
<sequence>MGISWVCRAVLLYLVPFLNLFHISVIAMPGSFLTVKSSTSWTNSLSAPHSVKFDDGSFVTIILTHGSPDPYGYACGCGFLYNRTYNSSLFVIFSLYYEDGNTTGSYHPETVWSANPKNPVSLDATLQLTSEGGLVLEDANGTKAWSTNISNKSVVGLNLTEDTCNLMLLDDKNATIWQSFDHPTDTLVLGQKLLRGQQLTSEGGMFSFSITSEGLFFYINSNPPDIYLNLLFSSNFKYNYSQFWNHSFAIFELDDPLPHIPFKFEPNSKYMKLRPDGHLKVYDEYWIEALDFLKRRIGFCGYPTVCGNYSICTNEQCSCPLPINGTNHFQPINDRQPNHGCSLVTPLSCESYKNHILTELENITYFPFQKYLPDIHPDHRDISLESCKESCLKVCSCKAAIYNTSNRVGNCYLRSQIFSMMYADERDIREDTYFKVFIKVQNVPLPPLPPQQQKHWIGIILGSSLAFVLGDMQLHGKDVVNMMMVAAWCLQIDFTKRPSMSTVVKVLEGVVDVESNLDYCFSNPPLPNTRARVDNQDGHIVATTLVLPSVLSGPRLFSLSLTREGLFAYINYNPLQPYFSYRPYSYHLEHSYFQILNQSLAFFIVDLLPEPYAELLFPSALASQYLRIGPGRHLRLYDRVWVEVGDIISQSIHYCGYPTVCGSDGVCTDEQCSCPQSINGTSYFQQINDKLPSYGCSLVTPLSCETSKNQILLELEYITYFPFSTDPLNINPDHHCINLENCKQANLKSCSCNTAIYNSSNRVENCYLQSNIFSLMSIDEEMDTYFKVYITVMRVAAWCLQNDFTKRPSMSMAVKVLEGVVNAKFDLDYCFLNPPLPNSVARVDKQEAHVTIATPILPSDLSGSRWLFTEPSFVAWQLR</sequence>
<evidence type="ECO:0000259" key="6">
    <source>
        <dbReference type="PROSITE" id="PS50948"/>
    </source>
</evidence>
<evidence type="ECO:0000256" key="3">
    <source>
        <dbReference type="ARBA" id="ARBA00023180"/>
    </source>
</evidence>
<accession>A0AAW0M8E8</accession>
<comment type="caution">
    <text evidence="7">The sequence shown here is derived from an EMBL/GenBank/DDBJ whole genome shotgun (WGS) entry which is preliminary data.</text>
</comment>
<dbReference type="PROSITE" id="PS50948">
    <property type="entry name" value="PAN"/>
    <property type="match status" value="1"/>
</dbReference>
<dbReference type="EMBL" id="PKMF04000011">
    <property type="protein sequence ID" value="KAK7859732.1"/>
    <property type="molecule type" value="Genomic_DNA"/>
</dbReference>
<dbReference type="InterPro" id="IPR003609">
    <property type="entry name" value="Pan_app"/>
</dbReference>
<dbReference type="InterPro" id="IPR036426">
    <property type="entry name" value="Bulb-type_lectin_dom_sf"/>
</dbReference>
<evidence type="ECO:0000313" key="7">
    <source>
        <dbReference type="EMBL" id="KAK7859732.1"/>
    </source>
</evidence>
<reference evidence="7" key="1">
    <citation type="submission" date="2017-12" db="EMBL/GenBank/DDBJ databases">
        <authorList>
            <person name="Barbosa P."/>
            <person name="Usie A."/>
            <person name="Ramos A.M."/>
        </authorList>
    </citation>
    <scope>NUCLEOTIDE SEQUENCE</scope>
    <source>
        <strain evidence="7">HL8</strain>
        <tissue evidence="7">Leaves</tissue>
    </source>
</reference>
<dbReference type="InterPro" id="IPR051343">
    <property type="entry name" value="G-type_lectin_kinases/EP1-like"/>
</dbReference>
<keyword evidence="1" id="KW-0732">Signal</keyword>
<dbReference type="Pfam" id="PF01453">
    <property type="entry name" value="B_lectin"/>
    <property type="match status" value="1"/>
</dbReference>
<keyword evidence="3" id="KW-0325">Glycoprotein</keyword>
<proteinExistence type="predicted"/>
<keyword evidence="4" id="KW-0472">Membrane</keyword>
<reference evidence="7" key="2">
    <citation type="journal article" date="2018" name="Sci. Data">
        <title>The draft genome sequence of cork oak.</title>
        <authorList>
            <person name="Ramos A.M."/>
            <person name="Usie A."/>
            <person name="Barbosa P."/>
            <person name="Barros P.M."/>
            <person name="Capote T."/>
            <person name="Chaves I."/>
            <person name="Simoes F."/>
            <person name="Abreu I."/>
            <person name="Carrasquinho I."/>
            <person name="Faro C."/>
            <person name="Guimaraes J.B."/>
            <person name="Mendonca D."/>
            <person name="Nobrega F."/>
            <person name="Rodrigues L."/>
            <person name="Saibo N.J.M."/>
            <person name="Varela M.C."/>
            <person name="Egas C."/>
            <person name="Matos J."/>
            <person name="Miguel C.M."/>
            <person name="Oliveira M.M."/>
            <person name="Ricardo C.P."/>
            <person name="Goncalves S."/>
        </authorList>
    </citation>
    <scope>NUCLEOTIDE SEQUENCE [LARGE SCALE GENOMIC DNA]</scope>
    <source>
        <strain evidence="7">HL8</strain>
    </source>
</reference>
<dbReference type="AlphaFoldDB" id="A0AAW0M8E8"/>
<dbReference type="PROSITE" id="PS50927">
    <property type="entry name" value="BULB_LECTIN"/>
    <property type="match status" value="1"/>
</dbReference>
<feature type="transmembrane region" description="Helical" evidence="4">
    <location>
        <begin position="12"/>
        <end position="33"/>
    </location>
</feature>
<keyword evidence="4" id="KW-0812">Transmembrane</keyword>
<evidence type="ECO:0000256" key="1">
    <source>
        <dbReference type="ARBA" id="ARBA00022729"/>
    </source>
</evidence>
<name>A0AAW0M8E8_QUESU</name>
<dbReference type="InterPro" id="IPR001480">
    <property type="entry name" value="Bulb-type_lectin_dom"/>
</dbReference>
<keyword evidence="4" id="KW-1133">Transmembrane helix</keyword>
<gene>
    <name evidence="7" type="ORF">CFP56_004836</name>
</gene>
<dbReference type="SMART" id="SM00108">
    <property type="entry name" value="B_lectin"/>
    <property type="match status" value="1"/>
</dbReference>
<dbReference type="PANTHER" id="PTHR47976">
    <property type="entry name" value="G-TYPE LECTIN S-RECEPTOR-LIKE SERINE/THREONINE-PROTEIN KINASE SD2-5"/>
    <property type="match status" value="1"/>
</dbReference>
<organism evidence="7">
    <name type="scientific">Quercus suber</name>
    <name type="common">Cork oak</name>
    <dbReference type="NCBI Taxonomy" id="58331"/>
    <lineage>
        <taxon>Eukaryota</taxon>
        <taxon>Viridiplantae</taxon>
        <taxon>Streptophyta</taxon>
        <taxon>Embryophyta</taxon>
        <taxon>Tracheophyta</taxon>
        <taxon>Spermatophyta</taxon>
        <taxon>Magnoliopsida</taxon>
        <taxon>eudicotyledons</taxon>
        <taxon>Gunneridae</taxon>
        <taxon>Pentapetalae</taxon>
        <taxon>rosids</taxon>
        <taxon>fabids</taxon>
        <taxon>Fagales</taxon>
        <taxon>Fagaceae</taxon>
        <taxon>Quercus</taxon>
    </lineage>
</organism>
<dbReference type="PANTHER" id="PTHR47976:SF30">
    <property type="entry name" value="RECEPTOR-LIKE SERINE_THREONINE-PROTEIN KINASE"/>
    <property type="match status" value="1"/>
</dbReference>
<dbReference type="Gene3D" id="2.90.10.30">
    <property type="match status" value="1"/>
</dbReference>
<dbReference type="SUPFAM" id="SSF51110">
    <property type="entry name" value="alpha-D-mannose-specific plant lectins"/>
    <property type="match status" value="1"/>
</dbReference>
<evidence type="ECO:0000259" key="5">
    <source>
        <dbReference type="PROSITE" id="PS50927"/>
    </source>
</evidence>
<dbReference type="Pfam" id="PF08276">
    <property type="entry name" value="PAN_2"/>
    <property type="match status" value="1"/>
</dbReference>
<reference evidence="7" key="3">
    <citation type="submission" date="2023-07" db="EMBL/GenBank/DDBJ databases">
        <title>An improved reference 1 genome and first organelle genomes of Quercus suber.</title>
        <authorList>
            <consortium name="Genosuber Consortium"/>
            <person name="Usie A."/>
            <person name="Serra O."/>
            <person name="Barros P."/>
        </authorList>
    </citation>
    <scope>NUCLEOTIDE SEQUENCE</scope>
    <source>
        <strain evidence="7">HL8</strain>
        <tissue evidence="7">Leaves</tissue>
    </source>
</reference>
<dbReference type="CDD" id="cd00028">
    <property type="entry name" value="B_lectin"/>
    <property type="match status" value="1"/>
</dbReference>
<keyword evidence="2" id="KW-1015">Disulfide bond</keyword>
<feature type="domain" description="Apple" evidence="6">
    <location>
        <begin position="349"/>
        <end position="437"/>
    </location>
</feature>
<dbReference type="FunFam" id="2.90.10.30:FF:000003">
    <property type="entry name" value="Os04g0303100 protein"/>
    <property type="match status" value="1"/>
</dbReference>
<evidence type="ECO:0000256" key="2">
    <source>
        <dbReference type="ARBA" id="ARBA00023157"/>
    </source>
</evidence>
<feature type="domain" description="Bulb-type lectin" evidence="5">
    <location>
        <begin position="54"/>
        <end position="181"/>
    </location>
</feature>